<dbReference type="STRING" id="530564.Psta_0822"/>
<keyword evidence="2" id="KW-0645">Protease</keyword>
<keyword evidence="5" id="KW-0472">Membrane</keyword>
<accession>D2R6C9</accession>
<keyword evidence="3" id="KW-0378">Hydrolase</keyword>
<feature type="domain" description="Peptidase S49" evidence="6">
    <location>
        <begin position="129"/>
        <end position="287"/>
    </location>
</feature>
<dbReference type="PANTHER" id="PTHR42987:SF4">
    <property type="entry name" value="PROTEASE SOHB-RELATED"/>
    <property type="match status" value="1"/>
</dbReference>
<dbReference type="GO" id="GO:0008236">
    <property type="term" value="F:serine-type peptidase activity"/>
    <property type="evidence" value="ECO:0007669"/>
    <property type="project" value="UniProtKB-KW"/>
</dbReference>
<dbReference type="CDD" id="cd07023">
    <property type="entry name" value="S49_Sppa_N_C"/>
    <property type="match status" value="1"/>
</dbReference>
<dbReference type="Gene3D" id="6.20.330.10">
    <property type="match status" value="1"/>
</dbReference>
<proteinExistence type="inferred from homology"/>
<dbReference type="InterPro" id="IPR029045">
    <property type="entry name" value="ClpP/crotonase-like_dom_sf"/>
</dbReference>
<dbReference type="PANTHER" id="PTHR42987">
    <property type="entry name" value="PEPTIDASE S49"/>
    <property type="match status" value="1"/>
</dbReference>
<evidence type="ECO:0000256" key="1">
    <source>
        <dbReference type="ARBA" id="ARBA00008683"/>
    </source>
</evidence>
<keyword evidence="5" id="KW-1133">Transmembrane helix</keyword>
<dbReference type="Proteomes" id="UP000001887">
    <property type="component" value="Chromosome"/>
</dbReference>
<name>D2R6C9_PIRSD</name>
<dbReference type="InterPro" id="IPR047272">
    <property type="entry name" value="S49_SppA_C"/>
</dbReference>
<dbReference type="eggNOG" id="COG0616">
    <property type="taxonomic scope" value="Bacteria"/>
</dbReference>
<evidence type="ECO:0000256" key="4">
    <source>
        <dbReference type="ARBA" id="ARBA00022825"/>
    </source>
</evidence>
<keyword evidence="5" id="KW-0812">Transmembrane</keyword>
<evidence type="ECO:0000256" key="5">
    <source>
        <dbReference type="SAM" id="Phobius"/>
    </source>
</evidence>
<dbReference type="NCBIfam" id="TIGR00706">
    <property type="entry name" value="SppA_dom"/>
    <property type="match status" value="1"/>
</dbReference>
<dbReference type="KEGG" id="psl:Psta_0822"/>
<dbReference type="MEROPS" id="S49.A08"/>
<dbReference type="OrthoDB" id="9764363at2"/>
<dbReference type="SUPFAM" id="SSF52096">
    <property type="entry name" value="ClpP/crotonase"/>
    <property type="match status" value="1"/>
</dbReference>
<reference evidence="7 8" key="1">
    <citation type="journal article" date="2009" name="Stand. Genomic Sci.">
        <title>Complete genome sequence of Pirellula staleyi type strain (ATCC 27377).</title>
        <authorList>
            <person name="Clum A."/>
            <person name="Tindall B.J."/>
            <person name="Sikorski J."/>
            <person name="Ivanova N."/>
            <person name="Mavrommatis K."/>
            <person name="Lucas S."/>
            <person name="Glavina del Rio T."/>
            <person name="Nolan M."/>
            <person name="Chen F."/>
            <person name="Tice H."/>
            <person name="Pitluck S."/>
            <person name="Cheng J.F."/>
            <person name="Chertkov O."/>
            <person name="Brettin T."/>
            <person name="Han C."/>
            <person name="Detter J.C."/>
            <person name="Kuske C."/>
            <person name="Bruce D."/>
            <person name="Goodwin L."/>
            <person name="Ovchinikova G."/>
            <person name="Pati A."/>
            <person name="Mikhailova N."/>
            <person name="Chen A."/>
            <person name="Palaniappan K."/>
            <person name="Land M."/>
            <person name="Hauser L."/>
            <person name="Chang Y.J."/>
            <person name="Jeffries C.D."/>
            <person name="Chain P."/>
            <person name="Rohde M."/>
            <person name="Goker M."/>
            <person name="Bristow J."/>
            <person name="Eisen J.A."/>
            <person name="Markowitz V."/>
            <person name="Hugenholtz P."/>
            <person name="Kyrpides N.C."/>
            <person name="Klenk H.P."/>
            <person name="Lapidus A."/>
        </authorList>
    </citation>
    <scope>NUCLEOTIDE SEQUENCE [LARGE SCALE GENOMIC DNA]</scope>
    <source>
        <strain evidence="8">ATCC 27377 / DSM 6068 / ICPB 4128</strain>
    </source>
</reference>
<feature type="transmembrane region" description="Helical" evidence="5">
    <location>
        <begin position="20"/>
        <end position="40"/>
    </location>
</feature>
<evidence type="ECO:0000259" key="6">
    <source>
        <dbReference type="Pfam" id="PF01343"/>
    </source>
</evidence>
<dbReference type="Pfam" id="PF01343">
    <property type="entry name" value="Peptidase_S49"/>
    <property type="match status" value="1"/>
</dbReference>
<dbReference type="InterPro" id="IPR002142">
    <property type="entry name" value="Peptidase_S49"/>
</dbReference>
<dbReference type="AlphaFoldDB" id="D2R6C9"/>
<dbReference type="EMBL" id="CP001848">
    <property type="protein sequence ID" value="ADB15507.1"/>
    <property type="molecule type" value="Genomic_DNA"/>
</dbReference>
<evidence type="ECO:0000313" key="7">
    <source>
        <dbReference type="EMBL" id="ADB15507.1"/>
    </source>
</evidence>
<keyword evidence="8" id="KW-1185">Reference proteome</keyword>
<dbReference type="GO" id="GO:0006508">
    <property type="term" value="P:proteolysis"/>
    <property type="evidence" value="ECO:0007669"/>
    <property type="project" value="UniProtKB-KW"/>
</dbReference>
<evidence type="ECO:0000313" key="8">
    <source>
        <dbReference type="Proteomes" id="UP000001887"/>
    </source>
</evidence>
<keyword evidence="4" id="KW-0720">Serine protease</keyword>
<comment type="similarity">
    <text evidence="1">Belongs to the peptidase S49 family.</text>
</comment>
<evidence type="ECO:0000256" key="3">
    <source>
        <dbReference type="ARBA" id="ARBA00022801"/>
    </source>
</evidence>
<gene>
    <name evidence="7" type="ordered locus">Psta_0822</name>
</gene>
<protein>
    <submittedName>
        <fullName evidence="7">Signal peptide peptidase SppA, 36K type</fullName>
    </submittedName>
</protein>
<dbReference type="HOGENOM" id="CLU_046540_0_1_0"/>
<sequence>MANAPQYSQQPIIVYQQGTFSRFLGWLGWAAFFLCALILMTQWSTMAEYFDTSGGITEKFVSGDKFGDDKIAIISIEGVIAEGDGFVKRQIDRVAKDENVKAIVVRVDSPGGTVTGSDYILHHLKKLRKEKSDIPLVVSMGSMAASGGYYVSMAVGDQENVIYAEPTTTTGSIGVIIPHYDISGLMAKFDIKDDSIASHERKQMLTMTKPIPQEHREIIQGYVNESFGRFKSIIKEGRPGFKADESKLDQLATGEIFSADQALKHGLVDKIGFIEDAIDRALELAKLDKAKTRVVEFEKPASLFDVGAIAMSRAAEPAGRSELHLLMEMSTPRPYYLLTSLPILAGSHRGRE</sequence>
<dbReference type="Gene3D" id="3.90.226.10">
    <property type="entry name" value="2-enoyl-CoA Hydratase, Chain A, domain 1"/>
    <property type="match status" value="1"/>
</dbReference>
<evidence type="ECO:0000256" key="2">
    <source>
        <dbReference type="ARBA" id="ARBA00022670"/>
    </source>
</evidence>
<dbReference type="InterPro" id="IPR004635">
    <property type="entry name" value="Pept_S49_SppA"/>
</dbReference>
<organism evidence="7 8">
    <name type="scientific">Pirellula staleyi (strain ATCC 27377 / DSM 6068 / ICPB 4128)</name>
    <name type="common">Pirella staleyi</name>
    <dbReference type="NCBI Taxonomy" id="530564"/>
    <lineage>
        <taxon>Bacteria</taxon>
        <taxon>Pseudomonadati</taxon>
        <taxon>Planctomycetota</taxon>
        <taxon>Planctomycetia</taxon>
        <taxon>Pirellulales</taxon>
        <taxon>Pirellulaceae</taxon>
        <taxon>Pirellula</taxon>
    </lineage>
</organism>